<keyword evidence="3" id="KW-1185">Reference proteome</keyword>
<evidence type="ECO:0000256" key="1">
    <source>
        <dbReference type="SAM" id="MobiDB-lite"/>
    </source>
</evidence>
<evidence type="ECO:0000313" key="2">
    <source>
        <dbReference type="EMBL" id="MBA2890143.1"/>
    </source>
</evidence>
<feature type="compositionally biased region" description="Low complexity" evidence="1">
    <location>
        <begin position="58"/>
        <end position="67"/>
    </location>
</feature>
<dbReference type="AlphaFoldDB" id="A0A7W0CFC1"/>
<comment type="caution">
    <text evidence="2">The sequence shown here is derived from an EMBL/GenBank/DDBJ whole genome shotgun (WGS) entry which is preliminary data.</text>
</comment>
<dbReference type="Proteomes" id="UP000530928">
    <property type="component" value="Unassembled WGS sequence"/>
</dbReference>
<evidence type="ECO:0000313" key="3">
    <source>
        <dbReference type="Proteomes" id="UP000530928"/>
    </source>
</evidence>
<dbReference type="EMBL" id="JACDUR010000001">
    <property type="protein sequence ID" value="MBA2890143.1"/>
    <property type="molecule type" value="Genomic_DNA"/>
</dbReference>
<feature type="compositionally biased region" description="Basic and acidic residues" evidence="1">
    <location>
        <begin position="38"/>
        <end position="57"/>
    </location>
</feature>
<feature type="region of interest" description="Disordered" evidence="1">
    <location>
        <begin position="1"/>
        <end position="110"/>
    </location>
</feature>
<accession>A0A7W0CFC1</accession>
<gene>
    <name evidence="2" type="ORF">HNR30_001478</name>
</gene>
<name>A0A7W0CFC1_9ACTN</name>
<sequence length="110" mass="12434">MREQGGGRQEQTIQNETEQGERRGRDAELWRLQLPPADDEKLPFAGDDHLPDVHADDAAAQTDAGARQHARQGGGQHDPEQQARPAQSHGGRTPQHRRTDLRGRRPRWPR</sequence>
<proteinExistence type="predicted"/>
<reference evidence="2 3" key="1">
    <citation type="submission" date="2020-07" db="EMBL/GenBank/DDBJ databases">
        <title>Genomic Encyclopedia of Type Strains, Phase IV (KMG-IV): sequencing the most valuable type-strain genomes for metagenomic binning, comparative biology and taxonomic classification.</title>
        <authorList>
            <person name="Goeker M."/>
        </authorList>
    </citation>
    <scope>NUCLEOTIDE SEQUENCE [LARGE SCALE GENOMIC DNA]</scope>
    <source>
        <strain evidence="2 3">DSM 45533</strain>
    </source>
</reference>
<organism evidence="2 3">
    <name type="scientific">Nonomuraea soli</name>
    <dbReference type="NCBI Taxonomy" id="1032476"/>
    <lineage>
        <taxon>Bacteria</taxon>
        <taxon>Bacillati</taxon>
        <taxon>Actinomycetota</taxon>
        <taxon>Actinomycetes</taxon>
        <taxon>Streptosporangiales</taxon>
        <taxon>Streptosporangiaceae</taxon>
        <taxon>Nonomuraea</taxon>
    </lineage>
</organism>
<protein>
    <submittedName>
        <fullName evidence="2">Uncharacterized protein</fullName>
    </submittedName>
</protein>
<feature type="compositionally biased region" description="Basic and acidic residues" evidence="1">
    <location>
        <begin position="19"/>
        <end position="29"/>
    </location>
</feature>